<keyword evidence="3" id="KW-0067">ATP-binding</keyword>
<accession>A0ABR7SS16</accession>
<dbReference type="Pfam" id="PF13581">
    <property type="entry name" value="HATPase_c_2"/>
    <property type="match status" value="1"/>
</dbReference>
<dbReference type="InterPro" id="IPR050267">
    <property type="entry name" value="Anti-sigma-factor_SerPK"/>
</dbReference>
<keyword evidence="4" id="KW-1185">Reference proteome</keyword>
<dbReference type="PANTHER" id="PTHR35526">
    <property type="entry name" value="ANTI-SIGMA-F FACTOR RSBW-RELATED"/>
    <property type="match status" value="1"/>
</dbReference>
<comment type="caution">
    <text evidence="3">The sequence shown here is derived from an EMBL/GenBank/DDBJ whole genome shotgun (WGS) entry which is preliminary data.</text>
</comment>
<dbReference type="Gene3D" id="3.30.565.10">
    <property type="entry name" value="Histidine kinase-like ATPase, C-terminal domain"/>
    <property type="match status" value="1"/>
</dbReference>
<keyword evidence="3" id="KW-0547">Nucleotide-binding</keyword>
<feature type="domain" description="Histidine kinase/HSP90-like ATPase" evidence="2">
    <location>
        <begin position="29"/>
        <end position="131"/>
    </location>
</feature>
<dbReference type="RefSeq" id="WP_187818026.1">
    <property type="nucleotide sequence ID" value="NZ_JACTVJ010000020.1"/>
</dbReference>
<evidence type="ECO:0000313" key="4">
    <source>
        <dbReference type="Proteomes" id="UP000642284"/>
    </source>
</evidence>
<dbReference type="Proteomes" id="UP000642284">
    <property type="component" value="Unassembled WGS sequence"/>
</dbReference>
<keyword evidence="1" id="KW-0723">Serine/threonine-protein kinase</keyword>
<reference evidence="3 4" key="1">
    <citation type="submission" date="2020-08" db="EMBL/GenBank/DDBJ databases">
        <title>Genemic of Streptomyces polyaspartic.</title>
        <authorList>
            <person name="Liu W."/>
        </authorList>
    </citation>
    <scope>NUCLEOTIDE SEQUENCE [LARGE SCALE GENOMIC DNA]</scope>
    <source>
        <strain evidence="3 4">TRM66268-LWL</strain>
    </source>
</reference>
<gene>
    <name evidence="3" type="ORF">H9Y04_34115</name>
</gene>
<dbReference type="CDD" id="cd16936">
    <property type="entry name" value="HATPase_RsbW-like"/>
    <property type="match status" value="1"/>
</dbReference>
<dbReference type="InterPro" id="IPR036890">
    <property type="entry name" value="HATPase_C_sf"/>
</dbReference>
<protein>
    <submittedName>
        <fullName evidence="3">ATP-binding protein</fullName>
    </submittedName>
</protein>
<organism evidence="3 4">
    <name type="scientific">Streptomyces polyasparticus</name>
    <dbReference type="NCBI Taxonomy" id="2767826"/>
    <lineage>
        <taxon>Bacteria</taxon>
        <taxon>Bacillati</taxon>
        <taxon>Actinomycetota</taxon>
        <taxon>Actinomycetes</taxon>
        <taxon>Kitasatosporales</taxon>
        <taxon>Streptomycetaceae</taxon>
        <taxon>Streptomyces</taxon>
    </lineage>
</organism>
<sequence length="155" mass="16256">MTTVSPHPPYSAWLPGTYTLQLPHDPRAPGIARALLRMVLEAHGRAELVADAQLLGSELLTNAHLHTAGPYALRLGPGGADRGRVRVAVWDGDPVIPAGFERGGPRADVGAESGRGLFLVRAYADDWGAHALQGGQGGKLLWAECGDAGRRGGRA</sequence>
<dbReference type="EMBL" id="JACTVJ010000020">
    <property type="protein sequence ID" value="MBC9717579.1"/>
    <property type="molecule type" value="Genomic_DNA"/>
</dbReference>
<dbReference type="SUPFAM" id="SSF55874">
    <property type="entry name" value="ATPase domain of HSP90 chaperone/DNA topoisomerase II/histidine kinase"/>
    <property type="match status" value="1"/>
</dbReference>
<proteinExistence type="predicted"/>
<name>A0ABR7SS16_9ACTN</name>
<dbReference type="InterPro" id="IPR003594">
    <property type="entry name" value="HATPase_dom"/>
</dbReference>
<dbReference type="GO" id="GO:0005524">
    <property type="term" value="F:ATP binding"/>
    <property type="evidence" value="ECO:0007669"/>
    <property type="project" value="UniProtKB-KW"/>
</dbReference>
<keyword evidence="1" id="KW-0418">Kinase</keyword>
<dbReference type="PANTHER" id="PTHR35526:SF3">
    <property type="entry name" value="ANTI-SIGMA-F FACTOR RSBW"/>
    <property type="match status" value="1"/>
</dbReference>
<keyword evidence="1" id="KW-0808">Transferase</keyword>
<evidence type="ECO:0000259" key="2">
    <source>
        <dbReference type="Pfam" id="PF13581"/>
    </source>
</evidence>
<evidence type="ECO:0000256" key="1">
    <source>
        <dbReference type="ARBA" id="ARBA00022527"/>
    </source>
</evidence>
<evidence type="ECO:0000313" key="3">
    <source>
        <dbReference type="EMBL" id="MBC9717579.1"/>
    </source>
</evidence>